<dbReference type="Pfam" id="PF00989">
    <property type="entry name" value="PAS"/>
    <property type="match status" value="1"/>
</dbReference>
<dbReference type="GO" id="GO:0006355">
    <property type="term" value="P:regulation of DNA-templated transcription"/>
    <property type="evidence" value="ECO:0007669"/>
    <property type="project" value="InterPro"/>
</dbReference>
<proteinExistence type="predicted"/>
<feature type="domain" description="PAS" evidence="1">
    <location>
        <begin position="3"/>
        <end position="56"/>
    </location>
</feature>
<evidence type="ECO:0000313" key="3">
    <source>
        <dbReference type="EMBL" id="SMF16175.1"/>
    </source>
</evidence>
<keyword evidence="4" id="KW-1185">Reference proteome</keyword>
<dbReference type="RefSeq" id="WP_085226001.1">
    <property type="nucleotide sequence ID" value="NZ_BSQD01000003.1"/>
</dbReference>
<dbReference type="NCBIfam" id="TIGR00229">
    <property type="entry name" value="sensory_box"/>
    <property type="match status" value="1"/>
</dbReference>
<dbReference type="SUPFAM" id="SSF55785">
    <property type="entry name" value="PYP-like sensor domain (PAS domain)"/>
    <property type="match status" value="1"/>
</dbReference>
<dbReference type="PROSITE" id="PS50112">
    <property type="entry name" value="PAS"/>
    <property type="match status" value="1"/>
</dbReference>
<dbReference type="GeneID" id="95548514"/>
<dbReference type="STRING" id="28094.SAMN06295900_103275"/>
<feature type="domain" description="PAC" evidence="2">
    <location>
        <begin position="80"/>
        <end position="132"/>
    </location>
</feature>
<dbReference type="SMART" id="SM00091">
    <property type="entry name" value="PAS"/>
    <property type="match status" value="1"/>
</dbReference>
<dbReference type="EMBL" id="FXAH01000003">
    <property type="protein sequence ID" value="SMF16175.1"/>
    <property type="molecule type" value="Genomic_DNA"/>
</dbReference>
<protein>
    <submittedName>
        <fullName evidence="3">PAS domain S-box-containing protein</fullName>
    </submittedName>
</protein>
<dbReference type="OrthoDB" id="3687827at2"/>
<evidence type="ECO:0000259" key="2">
    <source>
        <dbReference type="PROSITE" id="PS50113"/>
    </source>
</evidence>
<dbReference type="AlphaFoldDB" id="A0A1X7DIR6"/>
<organism evidence="3 4">
    <name type="scientific">Trinickia caryophylli</name>
    <name type="common">Paraburkholderia caryophylli</name>
    <dbReference type="NCBI Taxonomy" id="28094"/>
    <lineage>
        <taxon>Bacteria</taxon>
        <taxon>Pseudomonadati</taxon>
        <taxon>Pseudomonadota</taxon>
        <taxon>Betaproteobacteria</taxon>
        <taxon>Burkholderiales</taxon>
        <taxon>Burkholderiaceae</taxon>
        <taxon>Trinickia</taxon>
    </lineage>
</organism>
<dbReference type="Proteomes" id="UP000192911">
    <property type="component" value="Unassembled WGS sequence"/>
</dbReference>
<dbReference type="InterPro" id="IPR013767">
    <property type="entry name" value="PAS_fold"/>
</dbReference>
<accession>A0A1X7DIR6</accession>
<dbReference type="InterPro" id="IPR000014">
    <property type="entry name" value="PAS"/>
</dbReference>
<dbReference type="InterPro" id="IPR000700">
    <property type="entry name" value="PAS-assoc_C"/>
</dbReference>
<dbReference type="Gene3D" id="3.30.450.20">
    <property type="entry name" value="PAS domain"/>
    <property type="match status" value="1"/>
</dbReference>
<sequence>MKTTVDTAQLISVMGDAVVVSDPAGSITLWNDAAERMFGFTEGEALGRSLDLIIPQRLQQRHWDGYHKTMSTGQTRYGNDVLKVPAVHKDGRALSIAFTVALLHGPSGEVAGIAAVIRDETSRFQEDRNLRKRLAELEARAGA</sequence>
<dbReference type="CDD" id="cd00130">
    <property type="entry name" value="PAS"/>
    <property type="match status" value="1"/>
</dbReference>
<dbReference type="InterPro" id="IPR035965">
    <property type="entry name" value="PAS-like_dom_sf"/>
</dbReference>
<dbReference type="PROSITE" id="PS50113">
    <property type="entry name" value="PAC"/>
    <property type="match status" value="1"/>
</dbReference>
<gene>
    <name evidence="3" type="ORF">SAMN06295900_103275</name>
</gene>
<evidence type="ECO:0000313" key="4">
    <source>
        <dbReference type="Proteomes" id="UP000192911"/>
    </source>
</evidence>
<evidence type="ECO:0000259" key="1">
    <source>
        <dbReference type="PROSITE" id="PS50112"/>
    </source>
</evidence>
<reference evidence="4" key="1">
    <citation type="submission" date="2017-04" db="EMBL/GenBank/DDBJ databases">
        <authorList>
            <person name="Varghese N."/>
            <person name="Submissions S."/>
        </authorList>
    </citation>
    <scope>NUCLEOTIDE SEQUENCE [LARGE SCALE GENOMIC DNA]</scope>
    <source>
        <strain evidence="4">Ballard 720</strain>
    </source>
</reference>
<name>A0A1X7DIR6_TRICW</name>